<dbReference type="InterPro" id="IPR027268">
    <property type="entry name" value="Peptidase_M4/M1_CTD_sf"/>
</dbReference>
<keyword evidence="11" id="KW-1133">Transmembrane helix</keyword>
<evidence type="ECO:0000256" key="8">
    <source>
        <dbReference type="PIRSR" id="PIRSR634016-1"/>
    </source>
</evidence>
<evidence type="ECO:0000256" key="7">
    <source>
        <dbReference type="ARBA" id="ARBA00023049"/>
    </source>
</evidence>
<dbReference type="SUPFAM" id="SSF55486">
    <property type="entry name" value="Metalloproteases ('zincins'), catalytic domain"/>
    <property type="match status" value="1"/>
</dbReference>
<keyword evidence="5 11" id="KW-0378">Hydrolase</keyword>
<feature type="binding site" evidence="9">
    <location>
        <position position="366"/>
    </location>
    <ligand>
        <name>Zn(2+)</name>
        <dbReference type="ChEBI" id="CHEBI:29105"/>
        <note>catalytic</note>
    </ligand>
</feature>
<dbReference type="GO" id="GO:0008270">
    <property type="term" value="F:zinc ion binding"/>
    <property type="evidence" value="ECO:0007669"/>
    <property type="project" value="UniProtKB-UniRule"/>
</dbReference>
<proteinExistence type="inferred from homology"/>
<evidence type="ECO:0000256" key="3">
    <source>
        <dbReference type="ARBA" id="ARBA00022670"/>
    </source>
</evidence>
<feature type="region of interest" description="Disordered" evidence="12">
    <location>
        <begin position="45"/>
        <end position="72"/>
    </location>
</feature>
<sequence>MGPKSNSGFYLSKKAAVFFAFLVLALLVILTVFVGLYAKLRAERTQEVTPATREPPSVSSSMQPGAERLGPWNHTRLPSNLQPIYYQLELWPKQVHPGKDHLYFLIGQANVTVMCLEETEVFLIHSRNLNYSGLSLTAGAHSPQLDPRPVPNIQEIWLEVSHDYLVIELDGKLVPGQQYILQSNYSGQLDEKLQGLFIIPDPEKEHQKPIIASLLEPTFARSVFPCFDEPAMKATFDIRLVNRPEFVAISNMPAIDKTAISNGEAEYALNITGPILAYFEKYYDVNYPLPKIDIVALPLYGPEAMENWGLLLFRKSSLLLDPKKESFKKLAITAVIAHELAHQARLYNWFGNLATIRWWNNLWLNEGFASYFENLEFSSEDHVKKWKHRYPIHLKYFVFQSEENIFSHSLSMKKEDIETFDEIMEMFSDTTYIKGASVIDMISHFMTEELFSKGLTSYLKAFSYSNAEADDVWNHLQMAIDSQDVIKLPTSIKSIMDTWTMQEGLPIITVNTTSGTVKQDYFGKSKENRNSNYSWFIPIFWMKNGSMQPLIWFDGESKTYPEIKRTTDEEWILLNINVSTLCRIVYDDSNWQQLILQLNKDPTVIPSSNRMQLICDAFDLEKIGNINIRTALSTTTYLAKEQDNDVWYAAFHYFSRLEKVIRTTYTFGLYKKYIFSRIVPFYYHQMKLMNEDFNNIHNSSVEKTIFLKTLNKLYLLDLKDLMDRATDLYSQLMSNPANNTIPSYARRHIYCEAIKAGSEKEWNFAWSLYQNSSQDDEVLLFAMGCSREPWILSRYLHYTLDELIVSEKHSYTVYQSVAENPIGWALAWNFLRANWNSINTNSTYYFELMTLLDTVSEGLLTDFGLQEFELFLNSTTDEEEWAHTVQQLIIDSRDLLNWNKKIHTEVHNWLSEHIPAN</sequence>
<dbReference type="AlphaFoldDB" id="A0A401S2I3"/>
<dbReference type="InterPro" id="IPR050344">
    <property type="entry name" value="Peptidase_M1_aminopeptidases"/>
</dbReference>
<keyword evidence="6 9" id="KW-0862">Zinc</keyword>
<dbReference type="Gene3D" id="2.60.40.1730">
    <property type="entry name" value="tricorn interacting facor f3 domain"/>
    <property type="match status" value="1"/>
</dbReference>
<evidence type="ECO:0000256" key="4">
    <source>
        <dbReference type="ARBA" id="ARBA00022723"/>
    </source>
</evidence>
<dbReference type="EC" id="3.4.11.-" evidence="11"/>
<dbReference type="InterPro" id="IPR014782">
    <property type="entry name" value="Peptidase_M1_dom"/>
</dbReference>
<dbReference type="Gene3D" id="1.10.390.10">
    <property type="entry name" value="Neutral Protease Domain 2"/>
    <property type="match status" value="1"/>
</dbReference>
<dbReference type="STRING" id="137246.A0A401S2I3"/>
<dbReference type="PANTHER" id="PTHR11533">
    <property type="entry name" value="PROTEASE M1 ZINC METALLOPROTEASE"/>
    <property type="match status" value="1"/>
</dbReference>
<dbReference type="InterPro" id="IPR042097">
    <property type="entry name" value="Aminopeptidase_N-like_N_sf"/>
</dbReference>
<keyword evidence="11" id="KW-0812">Transmembrane</keyword>
<protein>
    <recommendedName>
        <fullName evidence="11">Aminopeptidase</fullName>
        <ecNumber evidence="11">3.4.11.-</ecNumber>
    </recommendedName>
</protein>
<keyword evidence="2 11" id="KW-0031">Aminopeptidase</keyword>
<dbReference type="GO" id="GO:0005737">
    <property type="term" value="C:cytoplasm"/>
    <property type="evidence" value="ECO:0007669"/>
    <property type="project" value="TreeGrafter"/>
</dbReference>
<organism evidence="15 16">
    <name type="scientific">Chiloscyllium punctatum</name>
    <name type="common">Brownbanded bambooshark</name>
    <name type="synonym">Hemiscyllium punctatum</name>
    <dbReference type="NCBI Taxonomy" id="137246"/>
    <lineage>
        <taxon>Eukaryota</taxon>
        <taxon>Metazoa</taxon>
        <taxon>Chordata</taxon>
        <taxon>Craniata</taxon>
        <taxon>Vertebrata</taxon>
        <taxon>Chondrichthyes</taxon>
        <taxon>Elasmobranchii</taxon>
        <taxon>Galeomorphii</taxon>
        <taxon>Galeoidea</taxon>
        <taxon>Orectolobiformes</taxon>
        <taxon>Hemiscylliidae</taxon>
        <taxon>Chiloscyllium</taxon>
    </lineage>
</organism>
<dbReference type="CDD" id="cd09601">
    <property type="entry name" value="M1_APN-Q_like"/>
    <property type="match status" value="1"/>
</dbReference>
<dbReference type="GO" id="GO:0042277">
    <property type="term" value="F:peptide binding"/>
    <property type="evidence" value="ECO:0007669"/>
    <property type="project" value="TreeGrafter"/>
</dbReference>
<dbReference type="FunFam" id="1.10.390.10:FF:000006">
    <property type="entry name" value="Puromycin-sensitive aminopeptidase"/>
    <property type="match status" value="1"/>
</dbReference>
<evidence type="ECO:0000256" key="5">
    <source>
        <dbReference type="ARBA" id="ARBA00022801"/>
    </source>
</evidence>
<feature type="binding site" evidence="9">
    <location>
        <position position="338"/>
    </location>
    <ligand>
        <name>Zn(2+)</name>
        <dbReference type="ChEBI" id="CHEBI:29105"/>
        <note>catalytic</note>
    </ligand>
</feature>
<keyword evidence="11" id="KW-0472">Membrane</keyword>
<evidence type="ECO:0000313" key="16">
    <source>
        <dbReference type="Proteomes" id="UP000287033"/>
    </source>
</evidence>
<dbReference type="Pfam" id="PF01433">
    <property type="entry name" value="Peptidase_M1"/>
    <property type="match status" value="1"/>
</dbReference>
<dbReference type="PANTHER" id="PTHR11533:SF31">
    <property type="entry name" value="AMINOPEPTIDASE Q"/>
    <property type="match status" value="1"/>
</dbReference>
<keyword evidence="4 9" id="KW-0479">Metal-binding</keyword>
<feature type="transmembrane region" description="Helical" evidence="11">
    <location>
        <begin position="15"/>
        <end position="38"/>
    </location>
</feature>
<dbReference type="OMA" id="RHFQMAV"/>
<feature type="active site" description="Proton acceptor" evidence="8">
    <location>
        <position position="339"/>
    </location>
</feature>
<evidence type="ECO:0000313" key="15">
    <source>
        <dbReference type="EMBL" id="GCC24549.1"/>
    </source>
</evidence>
<dbReference type="Pfam" id="PF11838">
    <property type="entry name" value="ERAP1_C"/>
    <property type="match status" value="1"/>
</dbReference>
<dbReference type="SUPFAM" id="SSF63737">
    <property type="entry name" value="Leukotriene A4 hydrolase N-terminal domain"/>
    <property type="match status" value="1"/>
</dbReference>
<dbReference type="Gene3D" id="1.25.50.20">
    <property type="match status" value="1"/>
</dbReference>
<dbReference type="GO" id="GO:0043171">
    <property type="term" value="P:peptide catabolic process"/>
    <property type="evidence" value="ECO:0007669"/>
    <property type="project" value="TreeGrafter"/>
</dbReference>
<feature type="domain" description="Peptidase M1 membrane alanine aminopeptidase" evidence="13">
    <location>
        <begin position="267"/>
        <end position="499"/>
    </location>
</feature>
<name>A0A401S2I3_CHIPU</name>
<evidence type="ECO:0000256" key="11">
    <source>
        <dbReference type="RuleBase" id="RU364040"/>
    </source>
</evidence>
<dbReference type="GO" id="GO:0016020">
    <property type="term" value="C:membrane"/>
    <property type="evidence" value="ECO:0007669"/>
    <property type="project" value="TreeGrafter"/>
</dbReference>
<dbReference type="OrthoDB" id="510539at2759"/>
<evidence type="ECO:0000256" key="2">
    <source>
        <dbReference type="ARBA" id="ARBA00022438"/>
    </source>
</evidence>
<feature type="binding site" evidence="9">
    <location>
        <position position="342"/>
    </location>
    <ligand>
        <name>Zn(2+)</name>
        <dbReference type="ChEBI" id="CHEBI:29105"/>
        <note>catalytic</note>
    </ligand>
</feature>
<evidence type="ECO:0000256" key="10">
    <source>
        <dbReference type="PIRSR" id="PIRSR634016-4"/>
    </source>
</evidence>
<reference evidence="15 16" key="1">
    <citation type="journal article" date="2018" name="Nat. Ecol. Evol.">
        <title>Shark genomes provide insights into elasmobranch evolution and the origin of vertebrates.</title>
        <authorList>
            <person name="Hara Y"/>
            <person name="Yamaguchi K"/>
            <person name="Onimaru K"/>
            <person name="Kadota M"/>
            <person name="Koyanagi M"/>
            <person name="Keeley SD"/>
            <person name="Tatsumi K"/>
            <person name="Tanaka K"/>
            <person name="Motone F"/>
            <person name="Kageyama Y"/>
            <person name="Nozu R"/>
            <person name="Adachi N"/>
            <person name="Nishimura O"/>
            <person name="Nakagawa R"/>
            <person name="Tanegashima C"/>
            <person name="Kiyatake I"/>
            <person name="Matsumoto R"/>
            <person name="Murakumo K"/>
            <person name="Nishida K"/>
            <person name="Terakita A"/>
            <person name="Kuratani S"/>
            <person name="Sato K"/>
            <person name="Hyodo S Kuraku.S."/>
        </authorList>
    </citation>
    <scope>NUCLEOTIDE SEQUENCE [LARGE SCALE GENOMIC DNA]</scope>
</reference>
<comment type="cofactor">
    <cofactor evidence="9 11">
        <name>Zn(2+)</name>
        <dbReference type="ChEBI" id="CHEBI:29105"/>
    </cofactor>
    <text evidence="9 11">Binds 1 zinc ion per subunit.</text>
</comment>
<dbReference type="GO" id="GO:0005615">
    <property type="term" value="C:extracellular space"/>
    <property type="evidence" value="ECO:0007669"/>
    <property type="project" value="TreeGrafter"/>
</dbReference>
<evidence type="ECO:0000256" key="6">
    <source>
        <dbReference type="ARBA" id="ARBA00022833"/>
    </source>
</evidence>
<dbReference type="InterPro" id="IPR024571">
    <property type="entry name" value="ERAP1-like_C_dom"/>
</dbReference>
<dbReference type="EMBL" id="BEZZ01000060">
    <property type="protein sequence ID" value="GCC24549.1"/>
    <property type="molecule type" value="Genomic_DNA"/>
</dbReference>
<dbReference type="GO" id="GO:0070006">
    <property type="term" value="F:metalloaminopeptidase activity"/>
    <property type="evidence" value="ECO:0007669"/>
    <property type="project" value="TreeGrafter"/>
</dbReference>
<feature type="site" description="Transition state stabilizer" evidence="10">
    <location>
        <position position="432"/>
    </location>
</feature>
<gene>
    <name evidence="15" type="ORF">chiPu_0002951</name>
</gene>
<accession>A0A401S2I3</accession>
<evidence type="ECO:0000256" key="9">
    <source>
        <dbReference type="PIRSR" id="PIRSR634016-3"/>
    </source>
</evidence>
<keyword evidence="7 11" id="KW-0482">Metalloprotease</keyword>
<evidence type="ECO:0000256" key="1">
    <source>
        <dbReference type="ARBA" id="ARBA00010136"/>
    </source>
</evidence>
<keyword evidence="3 11" id="KW-0645">Protease</keyword>
<evidence type="ECO:0000259" key="13">
    <source>
        <dbReference type="Pfam" id="PF01433"/>
    </source>
</evidence>
<dbReference type="Gene3D" id="2.60.40.1910">
    <property type="match status" value="1"/>
</dbReference>
<keyword evidence="16" id="KW-1185">Reference proteome</keyword>
<feature type="domain" description="ERAP1-like C-terminal" evidence="14">
    <location>
        <begin position="571"/>
        <end position="888"/>
    </location>
</feature>
<dbReference type="GO" id="GO:0006508">
    <property type="term" value="P:proteolysis"/>
    <property type="evidence" value="ECO:0007669"/>
    <property type="project" value="UniProtKB-KW"/>
</dbReference>
<comment type="caution">
    <text evidence="15">The sequence shown here is derived from an EMBL/GenBank/DDBJ whole genome shotgun (WGS) entry which is preliminary data.</text>
</comment>
<evidence type="ECO:0000259" key="14">
    <source>
        <dbReference type="Pfam" id="PF11838"/>
    </source>
</evidence>
<dbReference type="InterPro" id="IPR034016">
    <property type="entry name" value="M1_APN-typ"/>
</dbReference>
<dbReference type="Proteomes" id="UP000287033">
    <property type="component" value="Unassembled WGS sequence"/>
</dbReference>
<comment type="similarity">
    <text evidence="1 11">Belongs to the peptidase M1 family.</text>
</comment>
<evidence type="ECO:0000256" key="12">
    <source>
        <dbReference type="SAM" id="MobiDB-lite"/>
    </source>
</evidence>